<dbReference type="STRING" id="1120923.SAMN02746095_03010"/>
<gene>
    <name evidence="2" type="ORF">Aam_015_002</name>
</gene>
<organism evidence="2 3">
    <name type="scientific">Acidocella aminolytica 101 = DSM 11237</name>
    <dbReference type="NCBI Taxonomy" id="1120923"/>
    <lineage>
        <taxon>Bacteria</taxon>
        <taxon>Pseudomonadati</taxon>
        <taxon>Pseudomonadota</taxon>
        <taxon>Alphaproteobacteria</taxon>
        <taxon>Acetobacterales</taxon>
        <taxon>Acidocellaceae</taxon>
        <taxon>Acidocella</taxon>
    </lineage>
</organism>
<accession>A0A0D6PBE4</accession>
<keyword evidence="3" id="KW-1185">Reference proteome</keyword>
<proteinExistence type="predicted"/>
<evidence type="ECO:0000256" key="1">
    <source>
        <dbReference type="SAM" id="SignalP"/>
    </source>
</evidence>
<dbReference type="EMBL" id="BANC01000015">
    <property type="protein sequence ID" value="GAN78992.1"/>
    <property type="molecule type" value="Genomic_DNA"/>
</dbReference>
<evidence type="ECO:0000313" key="3">
    <source>
        <dbReference type="Proteomes" id="UP000032668"/>
    </source>
</evidence>
<sequence>MADWKLLKQDQMHRPAVFLRSSWARLFAVLLAFSPLPAAAQNANTAVIDTASLTLTPLPTQAIATIKGSGFQGPGLGNMSSTSRTITLWDELKPPIKSQNELSGISTITINGTAK</sequence>
<reference evidence="2 3" key="1">
    <citation type="submission" date="2012-11" db="EMBL/GenBank/DDBJ databases">
        <title>Whole genome sequence of Acidocella aminolytica 101 = DSM 11237.</title>
        <authorList>
            <person name="Azuma Y."/>
            <person name="Higashiura N."/>
            <person name="Hirakawa H."/>
            <person name="Matsushita K."/>
        </authorList>
    </citation>
    <scope>NUCLEOTIDE SEQUENCE [LARGE SCALE GENOMIC DNA]</scope>
    <source>
        <strain evidence="3">101 / DSM 11237</strain>
    </source>
</reference>
<name>A0A0D6PBE4_9PROT</name>
<keyword evidence="1" id="KW-0732">Signal</keyword>
<feature type="chain" id="PRO_5010197588" description="IPT/TIG domain-containing protein" evidence="1">
    <location>
        <begin position="41"/>
        <end position="115"/>
    </location>
</feature>
<evidence type="ECO:0000313" key="2">
    <source>
        <dbReference type="EMBL" id="GAN78992.1"/>
    </source>
</evidence>
<comment type="caution">
    <text evidence="2">The sequence shown here is derived from an EMBL/GenBank/DDBJ whole genome shotgun (WGS) entry which is preliminary data.</text>
</comment>
<dbReference type="AlphaFoldDB" id="A0A0D6PBE4"/>
<evidence type="ECO:0008006" key="4">
    <source>
        <dbReference type="Google" id="ProtNLM"/>
    </source>
</evidence>
<dbReference type="RefSeq" id="WP_048877478.1">
    <property type="nucleotide sequence ID" value="NZ_BANC01000015.1"/>
</dbReference>
<dbReference type="Proteomes" id="UP000032668">
    <property type="component" value="Unassembled WGS sequence"/>
</dbReference>
<protein>
    <recommendedName>
        <fullName evidence="4">IPT/TIG domain-containing protein</fullName>
    </recommendedName>
</protein>
<feature type="signal peptide" evidence="1">
    <location>
        <begin position="1"/>
        <end position="40"/>
    </location>
</feature>